<protein>
    <submittedName>
        <fullName evidence="2">Uncharacterized protein</fullName>
    </submittedName>
</protein>
<gene>
    <name evidence="2" type="ORF">CAUJ_LOCUS1734</name>
</gene>
<evidence type="ECO:0000313" key="3">
    <source>
        <dbReference type="Proteomes" id="UP000835052"/>
    </source>
</evidence>
<sequence length="90" mass="10231">MENRHWRPAPTPSPQPLFDKKSPDAASIEIALEPRKFFGSPISGDIPTPPVTIEIPKIPLPKDEPTSVRSFISRHLRCNNIEDSKEWDMK</sequence>
<proteinExistence type="predicted"/>
<name>A0A8S1GQB5_9PELO</name>
<keyword evidence="3" id="KW-1185">Reference proteome</keyword>
<dbReference type="EMBL" id="CAJGYM010000003">
    <property type="protein sequence ID" value="CAD6185815.1"/>
    <property type="molecule type" value="Genomic_DNA"/>
</dbReference>
<feature type="region of interest" description="Disordered" evidence="1">
    <location>
        <begin position="1"/>
        <end position="21"/>
    </location>
</feature>
<dbReference type="Proteomes" id="UP000835052">
    <property type="component" value="Unassembled WGS sequence"/>
</dbReference>
<reference evidence="2" key="1">
    <citation type="submission" date="2020-10" db="EMBL/GenBank/DDBJ databases">
        <authorList>
            <person name="Kikuchi T."/>
        </authorList>
    </citation>
    <scope>NUCLEOTIDE SEQUENCE</scope>
    <source>
        <strain evidence="2">NKZ352</strain>
    </source>
</reference>
<evidence type="ECO:0000256" key="1">
    <source>
        <dbReference type="SAM" id="MobiDB-lite"/>
    </source>
</evidence>
<comment type="caution">
    <text evidence="2">The sequence shown here is derived from an EMBL/GenBank/DDBJ whole genome shotgun (WGS) entry which is preliminary data.</text>
</comment>
<evidence type="ECO:0000313" key="2">
    <source>
        <dbReference type="EMBL" id="CAD6185815.1"/>
    </source>
</evidence>
<organism evidence="2 3">
    <name type="scientific">Caenorhabditis auriculariae</name>
    <dbReference type="NCBI Taxonomy" id="2777116"/>
    <lineage>
        <taxon>Eukaryota</taxon>
        <taxon>Metazoa</taxon>
        <taxon>Ecdysozoa</taxon>
        <taxon>Nematoda</taxon>
        <taxon>Chromadorea</taxon>
        <taxon>Rhabditida</taxon>
        <taxon>Rhabditina</taxon>
        <taxon>Rhabditomorpha</taxon>
        <taxon>Rhabditoidea</taxon>
        <taxon>Rhabditidae</taxon>
        <taxon>Peloderinae</taxon>
        <taxon>Caenorhabditis</taxon>
    </lineage>
</organism>
<dbReference type="AlphaFoldDB" id="A0A8S1GQB5"/>
<feature type="region of interest" description="Disordered" evidence="1">
    <location>
        <begin position="39"/>
        <end position="66"/>
    </location>
</feature>
<accession>A0A8S1GQB5</accession>